<feature type="domain" description="Coenzyme Q-binding protein COQ10 START" evidence="1">
    <location>
        <begin position="3"/>
        <end position="129"/>
    </location>
</feature>
<reference evidence="2 3" key="1">
    <citation type="submission" date="2020-01" db="EMBL/GenBank/DDBJ databases">
        <title>Insect and environment-associated Actinomycetes.</title>
        <authorList>
            <person name="Currrie C."/>
            <person name="Chevrette M."/>
            <person name="Carlson C."/>
            <person name="Stubbendieck R."/>
            <person name="Wendt-Pienkowski E."/>
        </authorList>
    </citation>
    <scope>NUCLEOTIDE SEQUENCE [LARGE SCALE GENOMIC DNA]</scope>
    <source>
        <strain evidence="2 3">SID14163</strain>
    </source>
</reference>
<organism evidence="2 3">
    <name type="scientific">Streptomyces coelicoflavus</name>
    <dbReference type="NCBI Taxonomy" id="285562"/>
    <lineage>
        <taxon>Bacteria</taxon>
        <taxon>Bacillati</taxon>
        <taxon>Actinomycetota</taxon>
        <taxon>Actinomycetes</taxon>
        <taxon>Kitasatosporales</taxon>
        <taxon>Streptomycetaceae</taxon>
        <taxon>Streptomyces</taxon>
    </lineage>
</organism>
<proteinExistence type="predicted"/>
<dbReference type="Pfam" id="PF03364">
    <property type="entry name" value="Polyketide_cyc"/>
    <property type="match status" value="1"/>
</dbReference>
<protein>
    <submittedName>
        <fullName evidence="2">Cyclase</fullName>
    </submittedName>
</protein>
<accession>A0A7K3PVL9</accession>
<dbReference type="EMBL" id="JAAGMA010000920">
    <property type="protein sequence ID" value="NEB13857.1"/>
    <property type="molecule type" value="Genomic_DNA"/>
</dbReference>
<sequence length="294" mass="32546">MTVPAPGGVLYGLIADATVWPLFFPPCVHVEQLDFGGTRERLRMWAVMDGRISSWVSHRHLDAGRRRVEFRQERPSAPVETMTGVWTVLPFGDGSRVTLEHAFTVVGDAPADVAWTERVTRANSRAQLRRLAWLAERWTRLDDLVVTFEDTVRAKVPAETVLDFLYRAGDWPDDLVDARPLTVREDTPGIQVLSLDGRSATGREAVRISFPGAGRLVHKHTRTSGPLAAYTGEWTVEPRPGAGFDVTVRHDVLLDDDAGPDGDAARGACDEVGRAGRRLLEHAVRHAHEAVRVL</sequence>
<dbReference type="InterPro" id="IPR023393">
    <property type="entry name" value="START-like_dom_sf"/>
</dbReference>
<dbReference type="InterPro" id="IPR005031">
    <property type="entry name" value="COQ10_START"/>
</dbReference>
<dbReference type="Gene3D" id="3.30.530.20">
    <property type="match status" value="2"/>
</dbReference>
<evidence type="ECO:0000313" key="3">
    <source>
        <dbReference type="Proteomes" id="UP000470446"/>
    </source>
</evidence>
<dbReference type="SUPFAM" id="SSF55961">
    <property type="entry name" value="Bet v1-like"/>
    <property type="match status" value="2"/>
</dbReference>
<dbReference type="AlphaFoldDB" id="A0A7K3PVL9"/>
<gene>
    <name evidence="2" type="ORF">G3I32_34315</name>
</gene>
<evidence type="ECO:0000313" key="2">
    <source>
        <dbReference type="EMBL" id="NEB13857.1"/>
    </source>
</evidence>
<name>A0A7K3PVL9_9ACTN</name>
<dbReference type="Proteomes" id="UP000470446">
    <property type="component" value="Unassembled WGS sequence"/>
</dbReference>
<dbReference type="RefSeq" id="WP_164249718.1">
    <property type="nucleotide sequence ID" value="NZ_JAAGMA010000920.1"/>
</dbReference>
<dbReference type="CDD" id="cd08861">
    <property type="entry name" value="OtcD1_ARO-CYC_like"/>
    <property type="match status" value="1"/>
</dbReference>
<comment type="caution">
    <text evidence="2">The sequence shown here is derived from an EMBL/GenBank/DDBJ whole genome shotgun (WGS) entry which is preliminary data.</text>
</comment>
<evidence type="ECO:0000259" key="1">
    <source>
        <dbReference type="Pfam" id="PF03364"/>
    </source>
</evidence>